<dbReference type="RefSeq" id="WP_319614991.1">
    <property type="nucleotide sequence ID" value="NZ_JAWXYB010000018.1"/>
</dbReference>
<evidence type="ECO:0000313" key="1">
    <source>
        <dbReference type="EMBL" id="MDX5932145.1"/>
    </source>
</evidence>
<accession>A0AAW9DTW3</accession>
<protein>
    <submittedName>
        <fullName evidence="1">Alpha/beta fold hydrolase</fullName>
    </submittedName>
</protein>
<name>A0AAW9DTW3_ACIAO</name>
<keyword evidence="2" id="KW-1185">Reference proteome</keyword>
<proteinExistence type="predicted"/>
<dbReference type="AlphaFoldDB" id="A0AAW9DTW3"/>
<evidence type="ECO:0000313" key="2">
    <source>
        <dbReference type="Proteomes" id="UP001279553"/>
    </source>
</evidence>
<keyword evidence="1" id="KW-0378">Hydrolase</keyword>
<dbReference type="PANTHER" id="PTHR34853">
    <property type="match status" value="1"/>
</dbReference>
<dbReference type="PIRSF" id="PIRSF029171">
    <property type="entry name" value="Esterase_LipA"/>
    <property type="match status" value="1"/>
</dbReference>
<dbReference type="GO" id="GO:0004806">
    <property type="term" value="F:triacylglycerol lipase activity"/>
    <property type="evidence" value="ECO:0007669"/>
    <property type="project" value="InterPro"/>
</dbReference>
<dbReference type="PANTHER" id="PTHR34853:SF1">
    <property type="entry name" value="LIPASE 5"/>
    <property type="match status" value="1"/>
</dbReference>
<dbReference type="Pfam" id="PF03583">
    <property type="entry name" value="LIP"/>
    <property type="match status" value="1"/>
</dbReference>
<sequence length="421" mass="43675">MSLGRAPQYAVEEPGTPPLRRASEITLLKHLAFAAAILGLTACAIPKPGSFYRNISAKGARPGAILRERPYAASPSDATAIQVIYASTGVSGHRVPVSGVIYIPHTKAPKGGRDIIAWAHPTTGAAAGCAPSLDAHNFAGLSLAGSIPGLQKFLHAGDIVAATDYQGLGVAGTHPYLIGKAEAADIIDSVRAARALPGADASRNYGVWGHSQGAQAALFAGQTAAAYAPDLHLVGVAAAAPPTALGPELQHPNSNSGRVLTAYVYATWSKLYHVSMTPPVAPQAVPLVEKAATKCINSVGQYLIAARAGAALKPVFLARNPLTTPPWPALFHENSPGYAPAGAPLLITQGTADTTVLPKYTNAFVRRACQLGDTVDYIKLKGVTHIFTGYRSAKLVAAWFALRFAGTPPPTTCPGWIEVKG</sequence>
<dbReference type="Gene3D" id="3.40.50.1820">
    <property type="entry name" value="alpha/beta hydrolase"/>
    <property type="match status" value="2"/>
</dbReference>
<dbReference type="InterPro" id="IPR005152">
    <property type="entry name" value="Lipase_secreted"/>
</dbReference>
<organism evidence="1 2">
    <name type="scientific">Acidiphilium acidophilum</name>
    <name type="common">Thiobacillus acidophilus</name>
    <dbReference type="NCBI Taxonomy" id="76588"/>
    <lineage>
        <taxon>Bacteria</taxon>
        <taxon>Pseudomonadati</taxon>
        <taxon>Pseudomonadota</taxon>
        <taxon>Alphaproteobacteria</taxon>
        <taxon>Acetobacterales</taxon>
        <taxon>Acidocellaceae</taxon>
        <taxon>Acidiphilium</taxon>
    </lineage>
</organism>
<dbReference type="EMBL" id="JAWXYB010000018">
    <property type="protein sequence ID" value="MDX5932145.1"/>
    <property type="molecule type" value="Genomic_DNA"/>
</dbReference>
<dbReference type="GO" id="GO:0016042">
    <property type="term" value="P:lipid catabolic process"/>
    <property type="evidence" value="ECO:0007669"/>
    <property type="project" value="InterPro"/>
</dbReference>
<dbReference type="InterPro" id="IPR029058">
    <property type="entry name" value="AB_hydrolase_fold"/>
</dbReference>
<reference evidence="1 2" key="1">
    <citation type="submission" date="2023-11" db="EMBL/GenBank/DDBJ databases">
        <title>MicrobeMod: A computational toolkit for identifying prokaryotic methylation and restriction-modification with nanopore sequencing.</title>
        <authorList>
            <person name="Crits-Christoph A."/>
            <person name="Kang S.C."/>
            <person name="Lee H."/>
            <person name="Ostrov N."/>
        </authorList>
    </citation>
    <scope>NUCLEOTIDE SEQUENCE [LARGE SCALE GENOMIC DNA]</scope>
    <source>
        <strain evidence="1 2">DSMZ 700</strain>
    </source>
</reference>
<comment type="caution">
    <text evidence="1">The sequence shown here is derived from an EMBL/GenBank/DDBJ whole genome shotgun (WGS) entry which is preliminary data.</text>
</comment>
<gene>
    <name evidence="1" type="ORF">SIL87_15415</name>
</gene>
<dbReference type="SUPFAM" id="SSF53474">
    <property type="entry name" value="alpha/beta-Hydrolases"/>
    <property type="match status" value="1"/>
</dbReference>
<dbReference type="Proteomes" id="UP001279553">
    <property type="component" value="Unassembled WGS sequence"/>
</dbReference>